<evidence type="ECO:0000313" key="2">
    <source>
        <dbReference type="Proteomes" id="UP000789920"/>
    </source>
</evidence>
<dbReference type="Proteomes" id="UP000789920">
    <property type="component" value="Unassembled WGS sequence"/>
</dbReference>
<name>A0ACA9KNM4_9GLOM</name>
<proteinExistence type="predicted"/>
<gene>
    <name evidence="1" type="ORF">RPERSI_LOCUS1119</name>
</gene>
<protein>
    <submittedName>
        <fullName evidence="1">21330_t:CDS:1</fullName>
    </submittedName>
</protein>
<sequence>MEMTINANVIHHGENKENYDPSSNTFSRNGTGNVLRPTQKIRQTRPQVHGRPPLLEIPVNSLRGRNNEISENLSDHNATTTPQVMNNRSLTQVGSNVVRVRRNDFIRSQQIVEQRNVGRTSIGRRNIHTPINDDIRHDIRQRASINSINVNTSQLILNYGQSAIFHQDLQINRNFNGNEQSSTLYTYGPGSQNDVNHGRLTTESALFENDIMDVDVTDFEDSQDMDVGSSHPRQNPYC</sequence>
<reference evidence="1" key="1">
    <citation type="submission" date="2021-06" db="EMBL/GenBank/DDBJ databases">
        <authorList>
            <person name="Kallberg Y."/>
            <person name="Tangrot J."/>
            <person name="Rosling A."/>
        </authorList>
    </citation>
    <scope>NUCLEOTIDE SEQUENCE</scope>
    <source>
        <strain evidence="1">MA461A</strain>
    </source>
</reference>
<keyword evidence="2" id="KW-1185">Reference proteome</keyword>
<accession>A0ACA9KNM4</accession>
<comment type="caution">
    <text evidence="1">The sequence shown here is derived from an EMBL/GenBank/DDBJ whole genome shotgun (WGS) entry which is preliminary data.</text>
</comment>
<dbReference type="EMBL" id="CAJVQC010000953">
    <property type="protein sequence ID" value="CAG8484383.1"/>
    <property type="molecule type" value="Genomic_DNA"/>
</dbReference>
<evidence type="ECO:0000313" key="1">
    <source>
        <dbReference type="EMBL" id="CAG8484383.1"/>
    </source>
</evidence>
<organism evidence="1 2">
    <name type="scientific">Racocetra persica</name>
    <dbReference type="NCBI Taxonomy" id="160502"/>
    <lineage>
        <taxon>Eukaryota</taxon>
        <taxon>Fungi</taxon>
        <taxon>Fungi incertae sedis</taxon>
        <taxon>Mucoromycota</taxon>
        <taxon>Glomeromycotina</taxon>
        <taxon>Glomeromycetes</taxon>
        <taxon>Diversisporales</taxon>
        <taxon>Gigasporaceae</taxon>
        <taxon>Racocetra</taxon>
    </lineage>
</organism>